<sequence>MTNKGWEKPLASFVKINVDVTVLHGCSGFSAIARDQDCFVLGGCYNFAEKSMEVTWAELEAFTKGLKLAARLNVAHLILESDNARLVNAINKRMEDITILGQRMKQECILFNSFSSVKVN</sequence>
<accession>A0A9D3ZFB8</accession>
<reference evidence="2 3" key="1">
    <citation type="journal article" date="2021" name="Plant Biotechnol. J.">
        <title>Multi-omics assisted identification of the key and species-specific regulatory components of drought-tolerant mechanisms in Gossypium stocksii.</title>
        <authorList>
            <person name="Yu D."/>
            <person name="Ke L."/>
            <person name="Zhang D."/>
            <person name="Wu Y."/>
            <person name="Sun Y."/>
            <person name="Mei J."/>
            <person name="Sun J."/>
            <person name="Sun Y."/>
        </authorList>
    </citation>
    <scope>NUCLEOTIDE SEQUENCE [LARGE SCALE GENOMIC DNA]</scope>
    <source>
        <strain evidence="3">cv. E1</strain>
        <tissue evidence="2">Leaf</tissue>
    </source>
</reference>
<dbReference type="AlphaFoldDB" id="A0A9D3ZFB8"/>
<organism evidence="2 3">
    <name type="scientific">Gossypium stocksii</name>
    <dbReference type="NCBI Taxonomy" id="47602"/>
    <lineage>
        <taxon>Eukaryota</taxon>
        <taxon>Viridiplantae</taxon>
        <taxon>Streptophyta</taxon>
        <taxon>Embryophyta</taxon>
        <taxon>Tracheophyta</taxon>
        <taxon>Spermatophyta</taxon>
        <taxon>Magnoliopsida</taxon>
        <taxon>eudicotyledons</taxon>
        <taxon>Gunneridae</taxon>
        <taxon>Pentapetalae</taxon>
        <taxon>rosids</taxon>
        <taxon>malvids</taxon>
        <taxon>Malvales</taxon>
        <taxon>Malvaceae</taxon>
        <taxon>Malvoideae</taxon>
        <taxon>Gossypium</taxon>
    </lineage>
</organism>
<dbReference type="PANTHER" id="PTHR47723">
    <property type="entry name" value="OS05G0353850 PROTEIN"/>
    <property type="match status" value="1"/>
</dbReference>
<dbReference type="CDD" id="cd06222">
    <property type="entry name" value="RNase_H_like"/>
    <property type="match status" value="1"/>
</dbReference>
<evidence type="ECO:0000259" key="1">
    <source>
        <dbReference type="Pfam" id="PF13456"/>
    </source>
</evidence>
<dbReference type="GO" id="GO:0003676">
    <property type="term" value="F:nucleic acid binding"/>
    <property type="evidence" value="ECO:0007669"/>
    <property type="project" value="InterPro"/>
</dbReference>
<protein>
    <recommendedName>
        <fullName evidence="1">RNase H type-1 domain-containing protein</fullName>
    </recommendedName>
</protein>
<dbReference type="GO" id="GO:0004523">
    <property type="term" value="F:RNA-DNA hybrid ribonuclease activity"/>
    <property type="evidence" value="ECO:0007669"/>
    <property type="project" value="InterPro"/>
</dbReference>
<dbReference type="Gene3D" id="3.30.420.10">
    <property type="entry name" value="Ribonuclease H-like superfamily/Ribonuclease H"/>
    <property type="match status" value="1"/>
</dbReference>
<keyword evidence="3" id="KW-1185">Reference proteome</keyword>
<dbReference type="InterPro" id="IPR044730">
    <property type="entry name" value="RNase_H-like_dom_plant"/>
</dbReference>
<dbReference type="OrthoDB" id="1001083at2759"/>
<dbReference type="InterPro" id="IPR002156">
    <property type="entry name" value="RNaseH_domain"/>
</dbReference>
<feature type="domain" description="RNase H type-1" evidence="1">
    <location>
        <begin position="17"/>
        <end position="119"/>
    </location>
</feature>
<dbReference type="InterPro" id="IPR036397">
    <property type="entry name" value="RNaseH_sf"/>
</dbReference>
<name>A0A9D3ZFB8_9ROSI</name>
<proteinExistence type="predicted"/>
<evidence type="ECO:0000313" key="3">
    <source>
        <dbReference type="Proteomes" id="UP000828251"/>
    </source>
</evidence>
<dbReference type="PANTHER" id="PTHR47723:SF19">
    <property type="entry name" value="POLYNUCLEOTIDYL TRANSFERASE, RIBONUCLEASE H-LIKE SUPERFAMILY PROTEIN"/>
    <property type="match status" value="1"/>
</dbReference>
<dbReference type="Pfam" id="PF13456">
    <property type="entry name" value="RVT_3"/>
    <property type="match status" value="1"/>
</dbReference>
<dbReference type="EMBL" id="JAIQCV010000013">
    <property type="protein sequence ID" value="KAH1031536.1"/>
    <property type="molecule type" value="Genomic_DNA"/>
</dbReference>
<evidence type="ECO:0000313" key="2">
    <source>
        <dbReference type="EMBL" id="KAH1031536.1"/>
    </source>
</evidence>
<dbReference type="SUPFAM" id="SSF53098">
    <property type="entry name" value="Ribonuclease H-like"/>
    <property type="match status" value="1"/>
</dbReference>
<dbReference type="InterPro" id="IPR012337">
    <property type="entry name" value="RNaseH-like_sf"/>
</dbReference>
<dbReference type="InterPro" id="IPR053151">
    <property type="entry name" value="RNase_H-like"/>
</dbReference>
<dbReference type="Proteomes" id="UP000828251">
    <property type="component" value="Unassembled WGS sequence"/>
</dbReference>
<comment type="caution">
    <text evidence="2">The sequence shown here is derived from an EMBL/GenBank/DDBJ whole genome shotgun (WGS) entry which is preliminary data.</text>
</comment>
<gene>
    <name evidence="2" type="ORF">J1N35_043710</name>
</gene>